<evidence type="ECO:0000256" key="1">
    <source>
        <dbReference type="SAM" id="MobiDB-lite"/>
    </source>
</evidence>
<evidence type="ECO:0000313" key="4">
    <source>
        <dbReference type="Proteomes" id="UP000305067"/>
    </source>
</evidence>
<dbReference type="PANTHER" id="PTHR12673">
    <property type="entry name" value="FACIOGENITAL DYSPLASIA PROTEIN"/>
    <property type="match status" value="1"/>
</dbReference>
<dbReference type="Pfam" id="PF00621">
    <property type="entry name" value="RhoGEF"/>
    <property type="match status" value="1"/>
</dbReference>
<dbReference type="InterPro" id="IPR051092">
    <property type="entry name" value="FYVE_RhoGEF_PH"/>
</dbReference>
<dbReference type="SUPFAM" id="SSF48065">
    <property type="entry name" value="DBL homology domain (DH-domain)"/>
    <property type="match status" value="1"/>
</dbReference>
<dbReference type="OrthoDB" id="660555at2759"/>
<dbReference type="InterPro" id="IPR035899">
    <property type="entry name" value="DBL_dom_sf"/>
</dbReference>
<feature type="compositionally biased region" description="Basic and acidic residues" evidence="1">
    <location>
        <begin position="156"/>
        <end position="166"/>
    </location>
</feature>
<protein>
    <recommendedName>
        <fullName evidence="2">DH domain-containing protein</fullName>
    </recommendedName>
</protein>
<reference evidence="3 4" key="1">
    <citation type="journal article" date="2019" name="Nat. Ecol. Evol.">
        <title>Megaphylogeny resolves global patterns of mushroom evolution.</title>
        <authorList>
            <person name="Varga T."/>
            <person name="Krizsan K."/>
            <person name="Foldi C."/>
            <person name="Dima B."/>
            <person name="Sanchez-Garcia M."/>
            <person name="Sanchez-Ramirez S."/>
            <person name="Szollosi G.J."/>
            <person name="Szarkandi J.G."/>
            <person name="Papp V."/>
            <person name="Albert L."/>
            <person name="Andreopoulos W."/>
            <person name="Angelini C."/>
            <person name="Antonin V."/>
            <person name="Barry K.W."/>
            <person name="Bougher N.L."/>
            <person name="Buchanan P."/>
            <person name="Buyck B."/>
            <person name="Bense V."/>
            <person name="Catcheside P."/>
            <person name="Chovatia M."/>
            <person name="Cooper J."/>
            <person name="Damon W."/>
            <person name="Desjardin D."/>
            <person name="Finy P."/>
            <person name="Geml J."/>
            <person name="Haridas S."/>
            <person name="Hughes K."/>
            <person name="Justo A."/>
            <person name="Karasinski D."/>
            <person name="Kautmanova I."/>
            <person name="Kiss B."/>
            <person name="Kocsube S."/>
            <person name="Kotiranta H."/>
            <person name="LaButti K.M."/>
            <person name="Lechner B.E."/>
            <person name="Liimatainen K."/>
            <person name="Lipzen A."/>
            <person name="Lukacs Z."/>
            <person name="Mihaltcheva S."/>
            <person name="Morgado L.N."/>
            <person name="Niskanen T."/>
            <person name="Noordeloos M.E."/>
            <person name="Ohm R.A."/>
            <person name="Ortiz-Santana B."/>
            <person name="Ovrebo C."/>
            <person name="Racz N."/>
            <person name="Riley R."/>
            <person name="Savchenko A."/>
            <person name="Shiryaev A."/>
            <person name="Soop K."/>
            <person name="Spirin V."/>
            <person name="Szebenyi C."/>
            <person name="Tomsovsky M."/>
            <person name="Tulloss R.E."/>
            <person name="Uehling J."/>
            <person name="Grigoriev I.V."/>
            <person name="Vagvolgyi C."/>
            <person name="Papp T."/>
            <person name="Martin F.M."/>
            <person name="Miettinen O."/>
            <person name="Hibbett D.S."/>
            <person name="Nagy L.G."/>
        </authorList>
    </citation>
    <scope>NUCLEOTIDE SEQUENCE [LARGE SCALE GENOMIC DNA]</scope>
    <source>
        <strain evidence="3 4">CBS 309.79</strain>
    </source>
</reference>
<dbReference type="Proteomes" id="UP000305067">
    <property type="component" value="Unassembled WGS sequence"/>
</dbReference>
<dbReference type="PROSITE" id="PS50010">
    <property type="entry name" value="DH_2"/>
    <property type="match status" value="1"/>
</dbReference>
<dbReference type="PANTHER" id="PTHR12673:SF159">
    <property type="entry name" value="LD03170P"/>
    <property type="match status" value="1"/>
</dbReference>
<dbReference type="EMBL" id="ML178815">
    <property type="protein sequence ID" value="TFL06815.1"/>
    <property type="molecule type" value="Genomic_DNA"/>
</dbReference>
<feature type="region of interest" description="Disordered" evidence="1">
    <location>
        <begin position="66"/>
        <end position="86"/>
    </location>
</feature>
<proteinExistence type="predicted"/>
<feature type="region of interest" description="Disordered" evidence="1">
    <location>
        <begin position="413"/>
        <end position="447"/>
    </location>
</feature>
<accession>A0A5C3QXU6</accession>
<feature type="compositionally biased region" description="Polar residues" evidence="1">
    <location>
        <begin position="311"/>
        <end position="344"/>
    </location>
</feature>
<feature type="compositionally biased region" description="Polar residues" evidence="1">
    <location>
        <begin position="431"/>
        <end position="447"/>
    </location>
</feature>
<sequence length="709" mass="76812">MSDRPIDDATKQQSRPKHLCLHFSSPLTLSTLYAFSFANMSAVCSPQLMSDTAQYPDLSFIPDTQPLFNNFPHPPNPSQKPRVSSFLFASNPTGNKLCKRNPKDTSPTLVLDSITLKRYPSTSRATAPPSAFRSPKTPSTSPWPPRKSSLYANPPRESEEYFERPQRGTVSDIGHGSRSDYASQSSDAPRLTLRTSGLFRSGSKQSVLSPRDSLCGIDQEQKVKHPRPRHSWSVRGVKSPSKTPDVFDEDEFCGRTAHTFRFSSQPNTGSVGSYSGRPSLSRRLTGSFISLDTSFTFNGVSLPRSIPEYSPDSSGSDFSHGTDSSQSCNTGAFSHTPFNRTPPDSSMAHEPSLKTPDAPELTGPEISSITLAIADEAVSDEALVQTLDRIRSTHGTPGLVGAACIWDGSGTVTKPPMDDVSESTDHDLSHPPQSATASNVELSSMNSPASWPVAKRALLAVRELVRTERHYVSAMKLLLEESEASIHPRFRAASIPKADASVSTLRLGLGLRRQTAPSRTALYTSGRPSPLMAAYARGLVEVGELMLEGFEQEMSVSSVSTIFAQVLASKFPSSPMAETSAGATGESAFVAWSGVVGTWFEGDDEPKKNTKLVKRRGSNGVPRKRGDQSDNSSIASSPISSGKEVTRIRDVAILPTQRVVRYVLLFRDLLSHTPDASPAREAVQKAVDAATNLAEKCDRAQTNSAFLMR</sequence>
<evidence type="ECO:0000259" key="2">
    <source>
        <dbReference type="PROSITE" id="PS50010"/>
    </source>
</evidence>
<name>A0A5C3QXU6_9AGAR</name>
<dbReference type="InterPro" id="IPR000219">
    <property type="entry name" value="DH_dom"/>
</dbReference>
<dbReference type="STRING" id="1884261.A0A5C3QXU6"/>
<gene>
    <name evidence="3" type="ORF">BDV98DRAFT_165941</name>
</gene>
<dbReference type="Gene3D" id="1.20.900.10">
    <property type="entry name" value="Dbl homology (DH) domain"/>
    <property type="match status" value="1"/>
</dbReference>
<organism evidence="3 4">
    <name type="scientific">Pterulicium gracile</name>
    <dbReference type="NCBI Taxonomy" id="1884261"/>
    <lineage>
        <taxon>Eukaryota</taxon>
        <taxon>Fungi</taxon>
        <taxon>Dikarya</taxon>
        <taxon>Basidiomycota</taxon>
        <taxon>Agaricomycotina</taxon>
        <taxon>Agaricomycetes</taxon>
        <taxon>Agaricomycetidae</taxon>
        <taxon>Agaricales</taxon>
        <taxon>Pleurotineae</taxon>
        <taxon>Pterulaceae</taxon>
        <taxon>Pterulicium</taxon>
    </lineage>
</organism>
<evidence type="ECO:0000313" key="3">
    <source>
        <dbReference type="EMBL" id="TFL06815.1"/>
    </source>
</evidence>
<feature type="domain" description="DH" evidence="2">
    <location>
        <begin position="648"/>
        <end position="700"/>
    </location>
</feature>
<dbReference type="GO" id="GO:0005737">
    <property type="term" value="C:cytoplasm"/>
    <property type="evidence" value="ECO:0007669"/>
    <property type="project" value="TreeGrafter"/>
</dbReference>
<feature type="region of interest" description="Disordered" evidence="1">
    <location>
        <begin position="220"/>
        <end position="248"/>
    </location>
</feature>
<feature type="region of interest" description="Disordered" evidence="1">
    <location>
        <begin position="606"/>
        <end position="640"/>
    </location>
</feature>
<dbReference type="AlphaFoldDB" id="A0A5C3QXU6"/>
<keyword evidence="4" id="KW-1185">Reference proteome</keyword>
<feature type="compositionally biased region" description="Low complexity" evidence="1">
    <location>
        <begin position="629"/>
        <end position="640"/>
    </location>
</feature>
<feature type="region of interest" description="Disordered" evidence="1">
    <location>
        <begin position="308"/>
        <end position="363"/>
    </location>
</feature>
<feature type="region of interest" description="Disordered" evidence="1">
    <location>
        <begin position="120"/>
        <end position="189"/>
    </location>
</feature>
<dbReference type="GO" id="GO:0005085">
    <property type="term" value="F:guanyl-nucleotide exchange factor activity"/>
    <property type="evidence" value="ECO:0007669"/>
    <property type="project" value="InterPro"/>
</dbReference>